<feature type="region of interest" description="Disordered" evidence="1">
    <location>
        <begin position="59"/>
        <end position="78"/>
    </location>
</feature>
<dbReference type="EMBL" id="JAQHRD010000003">
    <property type="protein sequence ID" value="KAJ6443054.1"/>
    <property type="molecule type" value="Genomic_DNA"/>
</dbReference>
<proteinExistence type="predicted"/>
<gene>
    <name evidence="3" type="ORF">O9K51_04233</name>
</gene>
<organism evidence="3 4">
    <name type="scientific">Purpureocillium lavendulum</name>
    <dbReference type="NCBI Taxonomy" id="1247861"/>
    <lineage>
        <taxon>Eukaryota</taxon>
        <taxon>Fungi</taxon>
        <taxon>Dikarya</taxon>
        <taxon>Ascomycota</taxon>
        <taxon>Pezizomycotina</taxon>
        <taxon>Sordariomycetes</taxon>
        <taxon>Hypocreomycetidae</taxon>
        <taxon>Hypocreales</taxon>
        <taxon>Ophiocordycipitaceae</taxon>
        <taxon>Purpureocillium</taxon>
    </lineage>
</organism>
<evidence type="ECO:0000313" key="4">
    <source>
        <dbReference type="Proteomes" id="UP001163105"/>
    </source>
</evidence>
<dbReference type="Proteomes" id="UP001163105">
    <property type="component" value="Unassembled WGS sequence"/>
</dbReference>
<evidence type="ECO:0000313" key="3">
    <source>
        <dbReference type="EMBL" id="KAJ6443054.1"/>
    </source>
</evidence>
<keyword evidence="2" id="KW-1133">Transmembrane helix</keyword>
<feature type="transmembrane region" description="Helical" evidence="2">
    <location>
        <begin position="323"/>
        <end position="346"/>
    </location>
</feature>
<evidence type="ECO:0000256" key="1">
    <source>
        <dbReference type="SAM" id="MobiDB-lite"/>
    </source>
</evidence>
<evidence type="ECO:0000256" key="2">
    <source>
        <dbReference type="SAM" id="Phobius"/>
    </source>
</evidence>
<keyword evidence="2" id="KW-0472">Membrane</keyword>
<comment type="caution">
    <text evidence="3">The sequence shown here is derived from an EMBL/GenBank/DDBJ whole genome shotgun (WGS) entry which is preliminary data.</text>
</comment>
<accession>A0AB34FVA2</accession>
<sequence length="378" mass="41560">MSSEETARRTVDADIPRHSTNSDDETKLGSGHGPTLQPTLLRGGVHVQAASTTLSTHKCVPSTAHSSHPNHHHHHHPLPMRPVLGTGNLSQALNETLNLVLVSASPRLCVLTIFDFKLSRLRRHSHFTIPSYRRSITNTNALPDRRLSLNLNLAPPLPPPNFSPEDQAYLQARLPIRQPASAATAADHFRRLPSLYQDLAEGCRARLSRLPAGGREWARRRRMADLAQRLAERYRRFRLVLPRSYVDEAIARWRGEQPRASRFWEKVLDEVEKANSAWSIVRLWIMLFVVQSTLVALAFRHIIPGSASTGLGLGLGGGSGSGSGSAAAATAAQVALLAANALAYTWSTTVMGEMLHARYMDGKAEEQELHDLLGGLRG</sequence>
<keyword evidence="4" id="KW-1185">Reference proteome</keyword>
<feature type="region of interest" description="Disordered" evidence="1">
    <location>
        <begin position="1"/>
        <end position="36"/>
    </location>
</feature>
<feature type="compositionally biased region" description="Basic residues" evidence="1">
    <location>
        <begin position="68"/>
        <end position="78"/>
    </location>
</feature>
<keyword evidence="2" id="KW-0812">Transmembrane</keyword>
<name>A0AB34FVA2_9HYPO</name>
<protein>
    <submittedName>
        <fullName evidence="3">NADH-cytochrome b5 reductase</fullName>
    </submittedName>
</protein>
<feature type="compositionally biased region" description="Basic and acidic residues" evidence="1">
    <location>
        <begin position="1"/>
        <end position="27"/>
    </location>
</feature>
<feature type="transmembrane region" description="Helical" evidence="2">
    <location>
        <begin position="283"/>
        <end position="303"/>
    </location>
</feature>
<reference evidence="3" key="1">
    <citation type="submission" date="2023-01" db="EMBL/GenBank/DDBJ databases">
        <title>The growth and conidiation of Purpureocillium lavendulum are regulated by nitrogen source and histone H3K14 acetylation.</title>
        <authorList>
            <person name="Tang P."/>
            <person name="Han J."/>
            <person name="Zhang C."/>
            <person name="Tang P."/>
            <person name="Qi F."/>
            <person name="Zhang K."/>
            <person name="Liang L."/>
        </authorList>
    </citation>
    <scope>NUCLEOTIDE SEQUENCE</scope>
    <source>
        <strain evidence="3">YMF1.00683</strain>
    </source>
</reference>
<dbReference type="AlphaFoldDB" id="A0AB34FVA2"/>